<evidence type="ECO:0000256" key="2">
    <source>
        <dbReference type="SAM" id="Phobius"/>
    </source>
</evidence>
<feature type="compositionally biased region" description="Low complexity" evidence="1">
    <location>
        <begin position="357"/>
        <end position="369"/>
    </location>
</feature>
<reference evidence="3 4" key="1">
    <citation type="submission" date="2023-08" db="EMBL/GenBank/DDBJ databases">
        <title>Black Yeasts Isolated from many extreme environments.</title>
        <authorList>
            <person name="Coleine C."/>
            <person name="Stajich J.E."/>
            <person name="Selbmann L."/>
        </authorList>
    </citation>
    <scope>NUCLEOTIDE SEQUENCE [LARGE SCALE GENOMIC DNA]</scope>
    <source>
        <strain evidence="3 4">CCFEE 5885</strain>
    </source>
</reference>
<accession>A0ABR0KH35</accession>
<feature type="compositionally biased region" description="Basic and acidic residues" evidence="1">
    <location>
        <begin position="34"/>
        <end position="49"/>
    </location>
</feature>
<evidence type="ECO:0000313" key="4">
    <source>
        <dbReference type="Proteomes" id="UP001345013"/>
    </source>
</evidence>
<proteinExistence type="predicted"/>
<gene>
    <name evidence="3" type="ORF">LTR24_002647</name>
</gene>
<evidence type="ECO:0000313" key="3">
    <source>
        <dbReference type="EMBL" id="KAK5096241.1"/>
    </source>
</evidence>
<feature type="transmembrane region" description="Helical" evidence="2">
    <location>
        <begin position="875"/>
        <end position="895"/>
    </location>
</feature>
<sequence>MSSPTTTPRTTPKRNSRRTTPKRSPLQERTPSQKNERAGPLKRDSKPDLTDAAIFTATPFPTKPQHVLLPSTIRKQRSRQNVENELPTLLFNASQPDVSSSVAGRQARKDERRVRRAPNIQLKKSVHALRDMYEAQAESSRPSTAVHSRPSTAAPSPAMRPVSSRMRSISSSEGLSGRSAWELLGLPKVSVDDIAMLPTLAEIIHPLDSEQSFASRMKNQGLTSSPNFRTFGTSSPAVPTFHDVATSSDPIEGSSSPALQLVGTSSPNFVQHDYSMMSPDRTPTSLGAGEPESSPNLVKLSTSSPKRSSSPTPSQASTISRKRKRASMEGSTYAGRTPLFFGVGRNRRHSSPPTQNAPASSDASLPSASRVLPSSPPGADDARATSQPTSSPVLRVHAKRFSPDRSSLVSAHTNLQSVLSSSPAAPVHRPIVRAPDVNQFQILSSQKRTTSGPPKLETGDTVQNLSPVPSVTNIEVQQLSSTDLDEFHTRHRSASRASVYTEELDDNLDTASIAPAQAYMIHHDLNSSQVHMMSDMDHHEAADELGALPREHSSFAAALGQARNAGYLSSSSSSNSLSRFDSFRTSMDERLQSMRSFAHGRNDSFRSTYRPGSSASYMSQSVVPTWARKYYSGFYQDSFQYLYQSQKDLGYPVIEVRPSSRRASMPGSIRPSSSYETISAGSNLRRSLSRSVRSSVKSFRLSLPLPTIRPRLNARQSHTTAGIGPLVSNPVRPQSEMLLSRPQSAYQNLHTIRRVSAPIAAVDPRFHWNGVIEEPETAEEAEKLDDYEYTGSPRYADSASLQPPFRPSRNSSGPPTRLMRLPSPRLHHDKRIHTGSSASRGFGAPYNARPRWQPSNGFIDDIGRPSWFKVDLKDFQVVCFVAGFVFLPMWFVAALTPLPVRPMSYHDIEKTEAGLQHGYPSNQHAVNDWTQTDILARLRLEKHLRGLEEVKWQNARWWRRMNRWMSCVGIVVLILMIALAVIGTTRPSI</sequence>
<keyword evidence="2" id="KW-0472">Membrane</keyword>
<evidence type="ECO:0000256" key="1">
    <source>
        <dbReference type="SAM" id="MobiDB-lite"/>
    </source>
</evidence>
<feature type="region of interest" description="Disordered" evidence="1">
    <location>
        <begin position="793"/>
        <end position="822"/>
    </location>
</feature>
<keyword evidence="2" id="KW-1133">Transmembrane helix</keyword>
<feature type="compositionally biased region" description="Low complexity" evidence="1">
    <location>
        <begin position="301"/>
        <end position="314"/>
    </location>
</feature>
<dbReference type="Proteomes" id="UP001345013">
    <property type="component" value="Unassembled WGS sequence"/>
</dbReference>
<dbReference type="EMBL" id="JAVRRG010000023">
    <property type="protein sequence ID" value="KAK5096241.1"/>
    <property type="molecule type" value="Genomic_DNA"/>
</dbReference>
<feature type="compositionally biased region" description="Basic residues" evidence="1">
    <location>
        <begin position="11"/>
        <end position="21"/>
    </location>
</feature>
<feature type="region of interest" description="Disordered" evidence="1">
    <location>
        <begin position="242"/>
        <end position="394"/>
    </location>
</feature>
<comment type="caution">
    <text evidence="3">The sequence shown here is derived from an EMBL/GenBank/DDBJ whole genome shotgun (WGS) entry which is preliminary data.</text>
</comment>
<feature type="compositionally biased region" description="Low complexity" evidence="1">
    <location>
        <begin position="1"/>
        <end position="10"/>
    </location>
</feature>
<protein>
    <recommendedName>
        <fullName evidence="5">Serine-rich protein</fullName>
    </recommendedName>
</protein>
<name>A0ABR0KH35_9EURO</name>
<feature type="compositionally biased region" description="Polar residues" evidence="1">
    <location>
        <begin position="137"/>
        <end position="154"/>
    </location>
</feature>
<organism evidence="3 4">
    <name type="scientific">Lithohypha guttulata</name>
    <dbReference type="NCBI Taxonomy" id="1690604"/>
    <lineage>
        <taxon>Eukaryota</taxon>
        <taxon>Fungi</taxon>
        <taxon>Dikarya</taxon>
        <taxon>Ascomycota</taxon>
        <taxon>Pezizomycotina</taxon>
        <taxon>Eurotiomycetes</taxon>
        <taxon>Chaetothyriomycetidae</taxon>
        <taxon>Chaetothyriales</taxon>
        <taxon>Trichomeriaceae</taxon>
        <taxon>Lithohypha</taxon>
    </lineage>
</organism>
<feature type="region of interest" description="Disordered" evidence="1">
    <location>
        <begin position="1"/>
        <end position="50"/>
    </location>
</feature>
<feature type="transmembrane region" description="Helical" evidence="2">
    <location>
        <begin position="964"/>
        <end position="983"/>
    </location>
</feature>
<feature type="region of interest" description="Disordered" evidence="1">
    <location>
        <begin position="134"/>
        <end position="164"/>
    </location>
</feature>
<feature type="compositionally biased region" description="Polar residues" evidence="1">
    <location>
        <begin position="245"/>
        <end position="269"/>
    </location>
</feature>
<keyword evidence="2" id="KW-0812">Transmembrane</keyword>
<evidence type="ECO:0008006" key="5">
    <source>
        <dbReference type="Google" id="ProtNLM"/>
    </source>
</evidence>
<keyword evidence="4" id="KW-1185">Reference proteome</keyword>